<evidence type="ECO:0000313" key="3">
    <source>
        <dbReference type="Proteomes" id="UP001174909"/>
    </source>
</evidence>
<proteinExistence type="predicted"/>
<dbReference type="InterPro" id="IPR017943">
    <property type="entry name" value="Bactericidal_perm-incr_a/b_dom"/>
</dbReference>
<reference evidence="2" key="1">
    <citation type="submission" date="2023-03" db="EMBL/GenBank/DDBJ databases">
        <authorList>
            <person name="Steffen K."/>
            <person name="Cardenas P."/>
        </authorList>
    </citation>
    <scope>NUCLEOTIDE SEQUENCE</scope>
</reference>
<organism evidence="2 3">
    <name type="scientific">Geodia barretti</name>
    <name type="common">Barrett's horny sponge</name>
    <dbReference type="NCBI Taxonomy" id="519541"/>
    <lineage>
        <taxon>Eukaryota</taxon>
        <taxon>Metazoa</taxon>
        <taxon>Porifera</taxon>
        <taxon>Demospongiae</taxon>
        <taxon>Heteroscleromorpha</taxon>
        <taxon>Tetractinellida</taxon>
        <taxon>Astrophorina</taxon>
        <taxon>Geodiidae</taxon>
        <taxon>Geodia</taxon>
    </lineage>
</organism>
<dbReference type="Pfam" id="PF02886">
    <property type="entry name" value="LBP_BPI_CETP_C"/>
    <property type="match status" value="1"/>
</dbReference>
<dbReference type="PANTHER" id="PTHR46801:SF2">
    <property type="entry name" value="LIPOPOLYSACCHARIDE-BINDING PROTEIN"/>
    <property type="match status" value="1"/>
</dbReference>
<dbReference type="InterPro" id="IPR045897">
    <property type="entry name" value="BPI/LBP_pln"/>
</dbReference>
<sequence>MELKLNATKPPLLKLSSSGANFTVFGDVLVNVLKPGNSSDSELAFVLGAVVLAEAEFYLKNNSANLFVCGNTTFIRINLSLVSTNIGDFDVDVLQEAANLLSILYIIPLINNYANSGVPFPVIDDMTLTNASLKLGEDYVLVAADIVYS</sequence>
<dbReference type="SUPFAM" id="SSF55394">
    <property type="entry name" value="Bactericidal permeability-increasing protein, BPI"/>
    <property type="match status" value="1"/>
</dbReference>
<protein>
    <submittedName>
        <fullName evidence="2">Bactericidal permeability-increasing protein</fullName>
    </submittedName>
</protein>
<dbReference type="PANTHER" id="PTHR46801">
    <property type="entry name" value="OS06G0309200 PROTEIN"/>
    <property type="match status" value="1"/>
</dbReference>
<feature type="domain" description="Lipid-binding serum glycoprotein C-terminal" evidence="1">
    <location>
        <begin position="1"/>
        <end position="148"/>
    </location>
</feature>
<evidence type="ECO:0000313" key="2">
    <source>
        <dbReference type="EMBL" id="CAI8045643.1"/>
    </source>
</evidence>
<accession>A0AA35TCW6</accession>
<dbReference type="Gene3D" id="3.15.20.10">
    <property type="entry name" value="Bactericidal permeability-increasing protein, domain 2"/>
    <property type="match status" value="1"/>
</dbReference>
<dbReference type="Proteomes" id="UP001174909">
    <property type="component" value="Unassembled WGS sequence"/>
</dbReference>
<dbReference type="InterPro" id="IPR001124">
    <property type="entry name" value="Lipid-bd_serum_glycop_C"/>
</dbReference>
<evidence type="ECO:0000259" key="1">
    <source>
        <dbReference type="Pfam" id="PF02886"/>
    </source>
</evidence>
<dbReference type="GO" id="GO:0008289">
    <property type="term" value="F:lipid binding"/>
    <property type="evidence" value="ECO:0007669"/>
    <property type="project" value="InterPro"/>
</dbReference>
<dbReference type="EMBL" id="CASHTH010003489">
    <property type="protein sequence ID" value="CAI8045643.1"/>
    <property type="molecule type" value="Genomic_DNA"/>
</dbReference>
<dbReference type="AlphaFoldDB" id="A0AA35TCW6"/>
<keyword evidence="3" id="KW-1185">Reference proteome</keyword>
<name>A0AA35TCW6_GEOBA</name>
<gene>
    <name evidence="2" type="ORF">GBAR_LOCUS25249</name>
</gene>
<comment type="caution">
    <text evidence="2">The sequence shown here is derived from an EMBL/GenBank/DDBJ whole genome shotgun (WGS) entry which is preliminary data.</text>
</comment>